<comment type="caution">
    <text evidence="3">The sequence shown here is derived from an EMBL/GenBank/DDBJ whole genome shotgun (WGS) entry which is preliminary data.</text>
</comment>
<dbReference type="GO" id="GO:0005525">
    <property type="term" value="F:GTP binding"/>
    <property type="evidence" value="ECO:0007669"/>
    <property type="project" value="UniProtKB-KW"/>
</dbReference>
<dbReference type="InterPro" id="IPR003578">
    <property type="entry name" value="Small_GTPase_Rho"/>
</dbReference>
<dbReference type="VEuPathDB" id="VectorBase:HLOH_062240"/>
<protein>
    <submittedName>
        <fullName evidence="3">Uncharacterized protein</fullName>
    </submittedName>
</protein>
<keyword evidence="4" id="KW-1185">Reference proteome</keyword>
<organism evidence="3 4">
    <name type="scientific">Haemaphysalis longicornis</name>
    <name type="common">Bush tick</name>
    <dbReference type="NCBI Taxonomy" id="44386"/>
    <lineage>
        <taxon>Eukaryota</taxon>
        <taxon>Metazoa</taxon>
        <taxon>Ecdysozoa</taxon>
        <taxon>Arthropoda</taxon>
        <taxon>Chelicerata</taxon>
        <taxon>Arachnida</taxon>
        <taxon>Acari</taxon>
        <taxon>Parasitiformes</taxon>
        <taxon>Ixodida</taxon>
        <taxon>Ixodoidea</taxon>
        <taxon>Ixodidae</taxon>
        <taxon>Haemaphysalinae</taxon>
        <taxon>Haemaphysalis</taxon>
    </lineage>
</organism>
<dbReference type="GO" id="GO:0007264">
    <property type="term" value="P:small GTPase-mediated signal transduction"/>
    <property type="evidence" value="ECO:0007669"/>
    <property type="project" value="InterPro"/>
</dbReference>
<dbReference type="SMART" id="SM00174">
    <property type="entry name" value="RHO"/>
    <property type="match status" value="1"/>
</dbReference>
<dbReference type="OrthoDB" id="8830751at2759"/>
<dbReference type="GO" id="GO:0022412">
    <property type="term" value="P:cellular process involved in reproduction in multicellular organism"/>
    <property type="evidence" value="ECO:0007669"/>
    <property type="project" value="UniProtKB-ARBA"/>
</dbReference>
<dbReference type="InterPro" id="IPR027417">
    <property type="entry name" value="P-loop_NTPase"/>
</dbReference>
<dbReference type="EMBL" id="JABSTR010000001">
    <property type="protein sequence ID" value="KAH9362578.1"/>
    <property type="molecule type" value="Genomic_DNA"/>
</dbReference>
<keyword evidence="2" id="KW-0342">GTP-binding</keyword>
<dbReference type="SUPFAM" id="SSF52540">
    <property type="entry name" value="P-loop containing nucleoside triphosphate hydrolases"/>
    <property type="match status" value="1"/>
</dbReference>
<dbReference type="GO" id="GO:0035006">
    <property type="term" value="P:melanization defense response"/>
    <property type="evidence" value="ECO:0007669"/>
    <property type="project" value="UniProtKB-ARBA"/>
</dbReference>
<dbReference type="GO" id="GO:0003924">
    <property type="term" value="F:GTPase activity"/>
    <property type="evidence" value="ECO:0007669"/>
    <property type="project" value="InterPro"/>
</dbReference>
<accession>A0A9J6FHQ8</accession>
<gene>
    <name evidence="3" type="ORF">HPB48_015508</name>
</gene>
<evidence type="ECO:0000256" key="1">
    <source>
        <dbReference type="ARBA" id="ARBA00022741"/>
    </source>
</evidence>
<dbReference type="Pfam" id="PF00071">
    <property type="entry name" value="Ras"/>
    <property type="match status" value="1"/>
</dbReference>
<dbReference type="GO" id="GO:0001667">
    <property type="term" value="P:ameboidal-type cell migration"/>
    <property type="evidence" value="ECO:0007669"/>
    <property type="project" value="UniProtKB-ARBA"/>
</dbReference>
<keyword evidence="1" id="KW-0547">Nucleotide-binding</keyword>
<sequence length="224" mass="25538">MRFSIDSLENIPEEWTPEVHLCCPHMPVILVGNKEDLRNDPHTQLYLAKMKENPWRPRKAVQCLAEKIIAYGYFECSAKTKDGVREKRQMHSMSRGQKSRSVSFSRVSNIFLPVPAAFPAILESSQRPDERILCRALGPHRSRWHPAGTSLEPDLDDKASISRLDEDLGAYRRRERASLVEQLSLHSERLDIPAAERKDQSRWHPGLHVAMIAAVCIASGFFLS</sequence>
<dbReference type="Proteomes" id="UP000821853">
    <property type="component" value="Chromosome 1"/>
</dbReference>
<dbReference type="AlphaFoldDB" id="A0A9J6FHQ8"/>
<evidence type="ECO:0000313" key="4">
    <source>
        <dbReference type="Proteomes" id="UP000821853"/>
    </source>
</evidence>
<name>A0A9J6FHQ8_HAELO</name>
<proteinExistence type="predicted"/>
<reference evidence="3 4" key="1">
    <citation type="journal article" date="2020" name="Cell">
        <title>Large-Scale Comparative Analyses of Tick Genomes Elucidate Their Genetic Diversity and Vector Capacities.</title>
        <authorList>
            <consortium name="Tick Genome and Microbiome Consortium (TIGMIC)"/>
            <person name="Jia N."/>
            <person name="Wang J."/>
            <person name="Shi W."/>
            <person name="Du L."/>
            <person name="Sun Y."/>
            <person name="Zhan W."/>
            <person name="Jiang J.F."/>
            <person name="Wang Q."/>
            <person name="Zhang B."/>
            <person name="Ji P."/>
            <person name="Bell-Sakyi L."/>
            <person name="Cui X.M."/>
            <person name="Yuan T.T."/>
            <person name="Jiang B.G."/>
            <person name="Yang W.F."/>
            <person name="Lam T.T."/>
            <person name="Chang Q.C."/>
            <person name="Ding S.J."/>
            <person name="Wang X.J."/>
            <person name="Zhu J.G."/>
            <person name="Ruan X.D."/>
            <person name="Zhao L."/>
            <person name="Wei J.T."/>
            <person name="Ye R.Z."/>
            <person name="Que T.C."/>
            <person name="Du C.H."/>
            <person name="Zhou Y.H."/>
            <person name="Cheng J.X."/>
            <person name="Dai P.F."/>
            <person name="Guo W.B."/>
            <person name="Han X.H."/>
            <person name="Huang E.J."/>
            <person name="Li L.F."/>
            <person name="Wei W."/>
            <person name="Gao Y.C."/>
            <person name="Liu J.Z."/>
            <person name="Shao H.Z."/>
            <person name="Wang X."/>
            <person name="Wang C.C."/>
            <person name="Yang T.C."/>
            <person name="Huo Q.B."/>
            <person name="Li W."/>
            <person name="Chen H.Y."/>
            <person name="Chen S.E."/>
            <person name="Zhou L.G."/>
            <person name="Ni X.B."/>
            <person name="Tian J.H."/>
            <person name="Sheng Y."/>
            <person name="Liu T."/>
            <person name="Pan Y.S."/>
            <person name="Xia L.Y."/>
            <person name="Li J."/>
            <person name="Zhao F."/>
            <person name="Cao W.C."/>
        </authorList>
    </citation>
    <scope>NUCLEOTIDE SEQUENCE [LARGE SCALE GENOMIC DNA]</scope>
    <source>
        <strain evidence="3">HaeL-2018</strain>
    </source>
</reference>
<dbReference type="GO" id="GO:0003006">
    <property type="term" value="P:developmental process involved in reproduction"/>
    <property type="evidence" value="ECO:0007669"/>
    <property type="project" value="UniProtKB-ARBA"/>
</dbReference>
<evidence type="ECO:0000313" key="3">
    <source>
        <dbReference type="EMBL" id="KAH9362578.1"/>
    </source>
</evidence>
<dbReference type="Gene3D" id="3.40.50.300">
    <property type="entry name" value="P-loop containing nucleotide triphosphate hydrolases"/>
    <property type="match status" value="1"/>
</dbReference>
<dbReference type="InterPro" id="IPR001806">
    <property type="entry name" value="Small_GTPase"/>
</dbReference>
<dbReference type="PANTHER" id="PTHR24072">
    <property type="entry name" value="RHO FAMILY GTPASE"/>
    <property type="match status" value="1"/>
</dbReference>
<dbReference type="GO" id="GO:0035099">
    <property type="term" value="P:hemocyte migration"/>
    <property type="evidence" value="ECO:0007669"/>
    <property type="project" value="UniProtKB-ARBA"/>
</dbReference>
<evidence type="ECO:0000256" key="2">
    <source>
        <dbReference type="ARBA" id="ARBA00023134"/>
    </source>
</evidence>